<sequence>MCNGQERDPRVKAEHEAQEQKPIRVKENHVISNRQVRYWTGDISNGKEFSNIISEVALIDQDISSTDVETSDRDTYNFIPLSRPENLQFLVKQLPKSFYNIKLASFYF</sequence>
<evidence type="ECO:0000313" key="1">
    <source>
        <dbReference type="EMBL" id="CAG8736846.1"/>
    </source>
</evidence>
<protein>
    <submittedName>
        <fullName evidence="1">2465_t:CDS:1</fullName>
    </submittedName>
</protein>
<accession>A0ACA9Q582</accession>
<feature type="non-terminal residue" evidence="1">
    <location>
        <position position="1"/>
    </location>
</feature>
<dbReference type="EMBL" id="CAJVPU010039351">
    <property type="protein sequence ID" value="CAG8736846.1"/>
    <property type="molecule type" value="Genomic_DNA"/>
</dbReference>
<name>A0ACA9Q582_9GLOM</name>
<organism evidence="1 2">
    <name type="scientific">Dentiscutata heterogama</name>
    <dbReference type="NCBI Taxonomy" id="1316150"/>
    <lineage>
        <taxon>Eukaryota</taxon>
        <taxon>Fungi</taxon>
        <taxon>Fungi incertae sedis</taxon>
        <taxon>Mucoromycota</taxon>
        <taxon>Glomeromycotina</taxon>
        <taxon>Glomeromycetes</taxon>
        <taxon>Diversisporales</taxon>
        <taxon>Gigasporaceae</taxon>
        <taxon>Dentiscutata</taxon>
    </lineage>
</organism>
<gene>
    <name evidence="1" type="ORF">DHETER_LOCUS13790</name>
</gene>
<keyword evidence="2" id="KW-1185">Reference proteome</keyword>
<reference evidence="1" key="1">
    <citation type="submission" date="2021-06" db="EMBL/GenBank/DDBJ databases">
        <authorList>
            <person name="Kallberg Y."/>
            <person name="Tangrot J."/>
            <person name="Rosling A."/>
        </authorList>
    </citation>
    <scope>NUCLEOTIDE SEQUENCE</scope>
    <source>
        <strain evidence="1">IL203A</strain>
    </source>
</reference>
<feature type="non-terminal residue" evidence="1">
    <location>
        <position position="108"/>
    </location>
</feature>
<comment type="caution">
    <text evidence="1">The sequence shown here is derived from an EMBL/GenBank/DDBJ whole genome shotgun (WGS) entry which is preliminary data.</text>
</comment>
<dbReference type="Proteomes" id="UP000789702">
    <property type="component" value="Unassembled WGS sequence"/>
</dbReference>
<proteinExistence type="predicted"/>
<evidence type="ECO:0000313" key="2">
    <source>
        <dbReference type="Proteomes" id="UP000789702"/>
    </source>
</evidence>